<proteinExistence type="predicted"/>
<dbReference type="PANTHER" id="PTHR43519">
    <property type="entry name" value="ATP-DEPENDENT RNA HELICASE HRPB"/>
    <property type="match status" value="1"/>
</dbReference>
<dbReference type="Proteomes" id="UP000192491">
    <property type="component" value="Unassembled WGS sequence"/>
</dbReference>
<evidence type="ECO:0000256" key="1">
    <source>
        <dbReference type="ARBA" id="ARBA00022801"/>
    </source>
</evidence>
<dbReference type="AlphaFoldDB" id="A0A1Y1QQL6"/>
<dbReference type="Gene3D" id="3.40.50.300">
    <property type="entry name" value="P-loop containing nucleotide triphosphate hydrolases"/>
    <property type="match status" value="1"/>
</dbReference>
<dbReference type="GO" id="GO:0016787">
    <property type="term" value="F:hydrolase activity"/>
    <property type="evidence" value="ECO:0007669"/>
    <property type="project" value="UniProtKB-KW"/>
</dbReference>
<gene>
    <name evidence="3" type="ORF">BWK73_17305</name>
</gene>
<keyword evidence="2" id="KW-0067">ATP-binding</keyword>
<name>A0A1Y1QQL6_9GAMM</name>
<evidence type="ECO:0008006" key="5">
    <source>
        <dbReference type="Google" id="ProtNLM"/>
    </source>
</evidence>
<keyword evidence="2" id="KW-0347">Helicase</keyword>
<keyword evidence="1" id="KW-0378">Hydrolase</keyword>
<dbReference type="EMBL" id="MTEJ01000085">
    <property type="protein sequence ID" value="OQX11533.1"/>
    <property type="molecule type" value="Genomic_DNA"/>
</dbReference>
<dbReference type="InterPro" id="IPR027417">
    <property type="entry name" value="P-loop_NTPase"/>
</dbReference>
<comment type="caution">
    <text evidence="3">The sequence shown here is derived from an EMBL/GenBank/DDBJ whole genome shotgun (WGS) entry which is preliminary data.</text>
</comment>
<evidence type="ECO:0000256" key="2">
    <source>
        <dbReference type="ARBA" id="ARBA00022806"/>
    </source>
</evidence>
<accession>A0A1Y1QQL6</accession>
<evidence type="ECO:0000313" key="3">
    <source>
        <dbReference type="EMBL" id="OQX11533.1"/>
    </source>
</evidence>
<sequence length="80" mass="9201">MPKRRDLKIIITSATIDPERFSQHFDNAPIINVSGRTYPVDIRYRPLVDVDAEEEFERDQTQAILEAVDELGREAPGDIF</sequence>
<dbReference type="GO" id="GO:0004386">
    <property type="term" value="F:helicase activity"/>
    <property type="evidence" value="ECO:0007669"/>
    <property type="project" value="UniProtKB-KW"/>
</dbReference>
<evidence type="ECO:0000313" key="4">
    <source>
        <dbReference type="Proteomes" id="UP000192491"/>
    </source>
</evidence>
<reference evidence="3 4" key="1">
    <citation type="submission" date="2017-01" db="EMBL/GenBank/DDBJ databases">
        <title>Novel large sulfur bacteria in the metagenomes of groundwater-fed chemosynthetic microbial mats in the Lake Huron basin.</title>
        <authorList>
            <person name="Sharrar A.M."/>
            <person name="Flood B.E."/>
            <person name="Bailey J.V."/>
            <person name="Jones D.S."/>
            <person name="Biddanda B."/>
            <person name="Ruberg S.A."/>
            <person name="Marcus D.N."/>
            <person name="Dick G.J."/>
        </authorList>
    </citation>
    <scope>NUCLEOTIDE SEQUENCE [LARGE SCALE GENOMIC DNA]</scope>
    <source>
        <strain evidence="3">A8</strain>
    </source>
</reference>
<keyword evidence="2" id="KW-0547">Nucleotide-binding</keyword>
<protein>
    <recommendedName>
        <fullName evidence="5">Helicase ATP-binding domain-containing protein</fullName>
    </recommendedName>
</protein>
<dbReference type="PANTHER" id="PTHR43519:SF1">
    <property type="entry name" value="ATP-DEPENDENT RNA HELICASE HRPB"/>
    <property type="match status" value="1"/>
</dbReference>
<organism evidence="3 4">
    <name type="scientific">Thiothrix lacustris</name>
    <dbReference type="NCBI Taxonomy" id="525917"/>
    <lineage>
        <taxon>Bacteria</taxon>
        <taxon>Pseudomonadati</taxon>
        <taxon>Pseudomonadota</taxon>
        <taxon>Gammaproteobacteria</taxon>
        <taxon>Thiotrichales</taxon>
        <taxon>Thiotrichaceae</taxon>
        <taxon>Thiothrix</taxon>
    </lineage>
</organism>